<dbReference type="EMBL" id="CM000126">
    <property type="protein sequence ID" value="EEC71393.1"/>
    <property type="molecule type" value="Genomic_DNA"/>
</dbReference>
<dbReference type="HOGENOM" id="CLU_3072047_0_0_1"/>
<evidence type="ECO:0000313" key="2">
    <source>
        <dbReference type="Proteomes" id="UP000007015"/>
    </source>
</evidence>
<proteinExistence type="predicted"/>
<sequence length="53" mass="5348">MTAVAWGLKLQRQTMLGDAGGGCLGTKAKPTTASALDSAAGALDEGEEIKSRL</sequence>
<protein>
    <submittedName>
        <fullName evidence="1">Uncharacterized protein</fullName>
    </submittedName>
</protein>
<dbReference type="Proteomes" id="UP000007015">
    <property type="component" value="Chromosome 1"/>
</dbReference>
<organism evidence="1 2">
    <name type="scientific">Oryza sativa subsp. indica</name>
    <name type="common">Rice</name>
    <dbReference type="NCBI Taxonomy" id="39946"/>
    <lineage>
        <taxon>Eukaryota</taxon>
        <taxon>Viridiplantae</taxon>
        <taxon>Streptophyta</taxon>
        <taxon>Embryophyta</taxon>
        <taxon>Tracheophyta</taxon>
        <taxon>Spermatophyta</taxon>
        <taxon>Magnoliopsida</taxon>
        <taxon>Liliopsida</taxon>
        <taxon>Poales</taxon>
        <taxon>Poaceae</taxon>
        <taxon>BOP clade</taxon>
        <taxon>Oryzoideae</taxon>
        <taxon>Oryzeae</taxon>
        <taxon>Oryzinae</taxon>
        <taxon>Oryza</taxon>
        <taxon>Oryza sativa</taxon>
    </lineage>
</organism>
<gene>
    <name evidence="1" type="ORF">OsI_03527</name>
</gene>
<name>B8A8P9_ORYSI</name>
<evidence type="ECO:0000313" key="1">
    <source>
        <dbReference type="EMBL" id="EEC71393.1"/>
    </source>
</evidence>
<accession>B8A8P9</accession>
<reference evidence="1 2" key="1">
    <citation type="journal article" date="2005" name="PLoS Biol.">
        <title>The genomes of Oryza sativa: a history of duplications.</title>
        <authorList>
            <person name="Yu J."/>
            <person name="Wang J."/>
            <person name="Lin W."/>
            <person name="Li S."/>
            <person name="Li H."/>
            <person name="Zhou J."/>
            <person name="Ni P."/>
            <person name="Dong W."/>
            <person name="Hu S."/>
            <person name="Zeng C."/>
            <person name="Zhang J."/>
            <person name="Zhang Y."/>
            <person name="Li R."/>
            <person name="Xu Z."/>
            <person name="Li S."/>
            <person name="Li X."/>
            <person name="Zheng H."/>
            <person name="Cong L."/>
            <person name="Lin L."/>
            <person name="Yin J."/>
            <person name="Geng J."/>
            <person name="Li G."/>
            <person name="Shi J."/>
            <person name="Liu J."/>
            <person name="Lv H."/>
            <person name="Li J."/>
            <person name="Wang J."/>
            <person name="Deng Y."/>
            <person name="Ran L."/>
            <person name="Shi X."/>
            <person name="Wang X."/>
            <person name="Wu Q."/>
            <person name="Li C."/>
            <person name="Ren X."/>
            <person name="Wang J."/>
            <person name="Wang X."/>
            <person name="Li D."/>
            <person name="Liu D."/>
            <person name="Zhang X."/>
            <person name="Ji Z."/>
            <person name="Zhao W."/>
            <person name="Sun Y."/>
            <person name="Zhang Z."/>
            <person name="Bao J."/>
            <person name="Han Y."/>
            <person name="Dong L."/>
            <person name="Ji J."/>
            <person name="Chen P."/>
            <person name="Wu S."/>
            <person name="Liu J."/>
            <person name="Xiao Y."/>
            <person name="Bu D."/>
            <person name="Tan J."/>
            <person name="Yang L."/>
            <person name="Ye C."/>
            <person name="Zhang J."/>
            <person name="Xu J."/>
            <person name="Zhou Y."/>
            <person name="Yu Y."/>
            <person name="Zhang B."/>
            <person name="Zhuang S."/>
            <person name="Wei H."/>
            <person name="Liu B."/>
            <person name="Lei M."/>
            <person name="Yu H."/>
            <person name="Li Y."/>
            <person name="Xu H."/>
            <person name="Wei S."/>
            <person name="He X."/>
            <person name="Fang L."/>
            <person name="Zhang Z."/>
            <person name="Zhang Y."/>
            <person name="Huang X."/>
            <person name="Su Z."/>
            <person name="Tong W."/>
            <person name="Li J."/>
            <person name="Tong Z."/>
            <person name="Li S."/>
            <person name="Ye J."/>
            <person name="Wang L."/>
            <person name="Fang L."/>
            <person name="Lei T."/>
            <person name="Chen C."/>
            <person name="Chen H."/>
            <person name="Xu Z."/>
            <person name="Li H."/>
            <person name="Huang H."/>
            <person name="Zhang F."/>
            <person name="Xu H."/>
            <person name="Li N."/>
            <person name="Zhao C."/>
            <person name="Li S."/>
            <person name="Dong L."/>
            <person name="Huang Y."/>
            <person name="Li L."/>
            <person name="Xi Y."/>
            <person name="Qi Q."/>
            <person name="Li W."/>
            <person name="Zhang B."/>
            <person name="Hu W."/>
            <person name="Zhang Y."/>
            <person name="Tian X."/>
            <person name="Jiao Y."/>
            <person name="Liang X."/>
            <person name="Jin J."/>
            <person name="Gao L."/>
            <person name="Zheng W."/>
            <person name="Hao B."/>
            <person name="Liu S."/>
            <person name="Wang W."/>
            <person name="Yuan L."/>
            <person name="Cao M."/>
            <person name="McDermott J."/>
            <person name="Samudrala R."/>
            <person name="Wang J."/>
            <person name="Wong G.K."/>
            <person name="Yang H."/>
        </authorList>
    </citation>
    <scope>NUCLEOTIDE SEQUENCE [LARGE SCALE GENOMIC DNA]</scope>
    <source>
        <strain evidence="2">cv. 93-11</strain>
    </source>
</reference>
<dbReference type="AlphaFoldDB" id="B8A8P9"/>
<keyword evidence="2" id="KW-1185">Reference proteome</keyword>
<dbReference type="Gramene" id="BGIOSGA004340-TA">
    <property type="protein sequence ID" value="BGIOSGA004340-PA"/>
    <property type="gene ID" value="BGIOSGA004340"/>
</dbReference>